<comment type="cofactor">
    <cofactor evidence="1">
        <name>Mg(2+)</name>
        <dbReference type="ChEBI" id="CHEBI:18420"/>
    </cofactor>
</comment>
<dbReference type="InterPro" id="IPR029065">
    <property type="entry name" value="Enolase_C-like"/>
</dbReference>
<dbReference type="InterPro" id="IPR013341">
    <property type="entry name" value="Mandelate_racemase_N_dom"/>
</dbReference>
<dbReference type="SFLD" id="SFLDS00001">
    <property type="entry name" value="Enolase"/>
    <property type="match status" value="1"/>
</dbReference>
<feature type="region of interest" description="Disordered" evidence="7">
    <location>
        <begin position="424"/>
        <end position="488"/>
    </location>
</feature>
<dbReference type="GO" id="GO:0005634">
    <property type="term" value="C:nucleus"/>
    <property type="evidence" value="ECO:0007669"/>
    <property type="project" value="UniProtKB-SubCell"/>
</dbReference>
<dbReference type="CDD" id="cd03325">
    <property type="entry name" value="D-galactonate_dehydratase"/>
    <property type="match status" value="1"/>
</dbReference>
<dbReference type="InterPro" id="IPR051711">
    <property type="entry name" value="Stress_Response_Reg"/>
</dbReference>
<dbReference type="Gene3D" id="3.20.20.120">
    <property type="entry name" value="Enolase-like C-terminal domain"/>
    <property type="match status" value="1"/>
</dbReference>
<evidence type="ECO:0000256" key="6">
    <source>
        <dbReference type="ARBA" id="ARBA00023242"/>
    </source>
</evidence>
<evidence type="ECO:0008006" key="12">
    <source>
        <dbReference type="Google" id="ProtNLM"/>
    </source>
</evidence>
<dbReference type="PROSITE" id="PS00908">
    <property type="entry name" value="MR_MLE_1"/>
    <property type="match status" value="1"/>
</dbReference>
<dbReference type="SFLD" id="SFLDF00003">
    <property type="entry name" value="D-galactonate_dehydratase"/>
    <property type="match status" value="1"/>
</dbReference>
<dbReference type="GeneID" id="37178992"/>
<evidence type="ECO:0000313" key="11">
    <source>
        <dbReference type="Proteomes" id="UP000249497"/>
    </source>
</evidence>
<dbReference type="Pfam" id="PF13378">
    <property type="entry name" value="MR_MLE_C"/>
    <property type="match status" value="1"/>
</dbReference>
<protein>
    <recommendedName>
        <fullName evidence="12">Mandelate racemase/muconate lactonizing enzyme family protein</fullName>
    </recommendedName>
</protein>
<dbReference type="GO" id="GO:0045944">
    <property type="term" value="P:positive regulation of transcription by RNA polymerase II"/>
    <property type="evidence" value="ECO:0007669"/>
    <property type="project" value="TreeGrafter"/>
</dbReference>
<accession>A0A8T8WQI2</accession>
<dbReference type="PANTHER" id="PTHR47540">
    <property type="entry name" value="THIAMINE REPRESSIBLE GENES REGULATORY PROTEIN THI5"/>
    <property type="match status" value="1"/>
</dbReference>
<dbReference type="InterPro" id="IPR007219">
    <property type="entry name" value="XnlR_reg_dom"/>
</dbReference>
<proteinExistence type="predicted"/>
<dbReference type="Proteomes" id="UP000249497">
    <property type="component" value="Unassembled WGS sequence"/>
</dbReference>
<dbReference type="GO" id="GO:0008869">
    <property type="term" value="F:galactonate dehydratase activity"/>
    <property type="evidence" value="ECO:0007669"/>
    <property type="project" value="InterPro"/>
</dbReference>
<dbReference type="SUPFAM" id="SSF54826">
    <property type="entry name" value="Enolase N-terminal domain-like"/>
    <property type="match status" value="1"/>
</dbReference>
<dbReference type="GO" id="GO:0009063">
    <property type="term" value="P:amino acid catabolic process"/>
    <property type="evidence" value="ECO:0007669"/>
    <property type="project" value="InterPro"/>
</dbReference>
<sequence>MAPITQIEYFRVPPRWLFVKITDGDGNTGWGEASLEGHTEAVEGCLDAFTARFHGLDANAIEHIWQNGYRMGFYRGGPVLMSALAGIDIALWDLKARRLGLPIYELLGGKVRDQLRVYAWIGGDRPGDVEVQARARITQGFKAIKMNATEDLGWLDSPHTLDTSVERLKTVKALGLDAGVDFHGRVHKAMAIQLAHKLAPHEPLFIEEPLLSEHPESIAALSKLVPIPIALGERLHSRWDIKPFLESASVSILQPDICHVGGISELRRMATMAEAYDVALAPHCPLGPIALAANLQVDAVSANFAIQEMSVGIHYNHGSADIGTYVKNPEVWTVQDGLIRLMDGPGLGIELDEEKIRAAAVDATAWRSPSFQAQFPRKGREQTSIHALLVNIMLTRNDRKKLRCSGTLPCSLCQRTGKPCDYTAEYNRGKLPPIPSREQPNTPPRTETTTTTDFPLGSPASPVRENGFVNEAPSGGSPEAHQTDMEGHYVGPSSGVSFLIRAQRRLQEQISLPINAPIFSFGDAPLSKLDPAFLLLPPRSEADILIARYFDFAFPTHRFLHQAQVEGWVSEFYGPLQDSAVAGPGKRAIRALVLMVLAHAKQCLPESDQGIGASVNGTLYLAAAEHHLAAETGPVRLTSVQARLAQCFYLLSQSRINHCWSLFGTTARLAIAIGLHRARRRDRGSGFDCVEGECRKRVFWCAYSLDNYLSAALGRPRIFHDDDIDQELPSVANDSHILADQILPATTSAQSIMLAPVYHAKLSVIIGGILHDVYGPRRASGQVEAAAAAKYGASLSRWRQELSGFLDLANVDLLMLTYQRQYTVLNLAFYHAQVLLYRPFILKDFGHSTVTRPQNDKSFESVRKYTGLCLEAAMKIAAIVRELCDRGRMYSTFWFTHYYTFSAIVVLYVHVVQGSTQVNRPDRLDWYLRIAEQAQRDLAFCGSRSSFAQRYVLVLEELRQEARTAINHTRSGVLGSQTVFSSGLGQPPPSQHGHGSTGPDGAAEASVGEALFGLQPLQTGAKPADNQWMDLTSVHLHPQPSHGNPTNDALGGTVIMNISDWEALDSLAVAGLGELDYLFPLDEFQGV</sequence>
<dbReference type="NCBIfam" id="NF010624">
    <property type="entry name" value="PRK14017.1"/>
    <property type="match status" value="1"/>
</dbReference>
<evidence type="ECO:0000259" key="9">
    <source>
        <dbReference type="SMART" id="SM00922"/>
    </source>
</evidence>
<dbReference type="InterPro" id="IPR036849">
    <property type="entry name" value="Enolase-like_C_sf"/>
</dbReference>
<name>A0A8T8WQI2_ASPJA</name>
<dbReference type="InterPro" id="IPR029017">
    <property type="entry name" value="Enolase-like_N"/>
</dbReference>
<feature type="domain" description="Xylanolytic transcriptional activator regulatory" evidence="8">
    <location>
        <begin position="659"/>
        <end position="735"/>
    </location>
</feature>
<dbReference type="GO" id="GO:0043565">
    <property type="term" value="F:sequence-specific DNA binding"/>
    <property type="evidence" value="ECO:0007669"/>
    <property type="project" value="TreeGrafter"/>
</dbReference>
<dbReference type="SMART" id="SM00906">
    <property type="entry name" value="Fungal_trans"/>
    <property type="match status" value="1"/>
</dbReference>
<feature type="region of interest" description="Disordered" evidence="7">
    <location>
        <begin position="977"/>
        <end position="1003"/>
    </location>
</feature>
<dbReference type="InterPro" id="IPR018110">
    <property type="entry name" value="Mandel_Rmase/mucon_lact_enz_CS"/>
</dbReference>
<keyword evidence="5" id="KW-0804">Transcription</keyword>
<keyword evidence="4" id="KW-0238">DNA-binding</keyword>
<reference evidence="10 11" key="1">
    <citation type="submission" date="2018-02" db="EMBL/GenBank/DDBJ databases">
        <title>The genomes of Aspergillus section Nigri reveals drivers in fungal speciation.</title>
        <authorList>
            <consortium name="DOE Joint Genome Institute"/>
            <person name="Vesth T.C."/>
            <person name="Nybo J."/>
            <person name="Theobald S."/>
            <person name="Brandl J."/>
            <person name="Frisvad J.C."/>
            <person name="Nielsen K.F."/>
            <person name="Lyhne E.K."/>
            <person name="Kogle M.E."/>
            <person name="Kuo A."/>
            <person name="Riley R."/>
            <person name="Clum A."/>
            <person name="Nolan M."/>
            <person name="Lipzen A."/>
            <person name="Salamov A."/>
            <person name="Henrissat B."/>
            <person name="Wiebenga A."/>
            <person name="De vries R.P."/>
            <person name="Grigoriev I.V."/>
            <person name="Mortensen U.H."/>
            <person name="Andersen M.R."/>
            <person name="Baker S.E."/>
        </authorList>
    </citation>
    <scope>NUCLEOTIDE SEQUENCE [LARGE SCALE GENOMIC DNA]</scope>
    <source>
        <strain evidence="10 11">CBS 114.51</strain>
    </source>
</reference>
<dbReference type="Pfam" id="PF02746">
    <property type="entry name" value="MR_MLE_N"/>
    <property type="match status" value="1"/>
</dbReference>
<dbReference type="InterPro" id="IPR023592">
    <property type="entry name" value="Galactonate_deHydtase"/>
</dbReference>
<evidence type="ECO:0000256" key="5">
    <source>
        <dbReference type="ARBA" id="ARBA00023163"/>
    </source>
</evidence>
<dbReference type="InterPro" id="IPR013342">
    <property type="entry name" value="Mandelate_racemase_C"/>
</dbReference>
<dbReference type="PANTHER" id="PTHR47540:SF3">
    <property type="entry name" value="ZN(II)2CYS6 TRANSCRIPTION FACTOR (EUROFUNG)"/>
    <property type="match status" value="1"/>
</dbReference>
<dbReference type="GO" id="GO:0000981">
    <property type="term" value="F:DNA-binding transcription factor activity, RNA polymerase II-specific"/>
    <property type="evidence" value="ECO:0007669"/>
    <property type="project" value="InterPro"/>
</dbReference>
<evidence type="ECO:0000259" key="8">
    <source>
        <dbReference type="SMART" id="SM00906"/>
    </source>
</evidence>
<dbReference type="Pfam" id="PF04082">
    <property type="entry name" value="Fungal_trans"/>
    <property type="match status" value="1"/>
</dbReference>
<dbReference type="CDD" id="cd12148">
    <property type="entry name" value="fungal_TF_MHR"/>
    <property type="match status" value="1"/>
</dbReference>
<dbReference type="Gene3D" id="3.30.390.10">
    <property type="entry name" value="Enolase-like, N-terminal domain"/>
    <property type="match status" value="1"/>
</dbReference>
<dbReference type="GO" id="GO:0034194">
    <property type="term" value="P:D-galactonate catabolic process"/>
    <property type="evidence" value="ECO:0007669"/>
    <property type="project" value="InterPro"/>
</dbReference>
<keyword evidence="3" id="KW-0805">Transcription regulation</keyword>
<dbReference type="SMART" id="SM00922">
    <property type="entry name" value="MR_MLE"/>
    <property type="match status" value="1"/>
</dbReference>
<dbReference type="SUPFAM" id="SSF51604">
    <property type="entry name" value="Enolase C-terminal domain-like"/>
    <property type="match status" value="1"/>
</dbReference>
<evidence type="ECO:0000256" key="3">
    <source>
        <dbReference type="ARBA" id="ARBA00023015"/>
    </source>
</evidence>
<comment type="subcellular location">
    <subcellularLocation>
        <location evidence="2">Nucleus</location>
    </subcellularLocation>
</comment>
<keyword evidence="11" id="KW-1185">Reference proteome</keyword>
<dbReference type="GO" id="GO:0006351">
    <property type="term" value="P:DNA-templated transcription"/>
    <property type="evidence" value="ECO:0007669"/>
    <property type="project" value="InterPro"/>
</dbReference>
<dbReference type="RefSeq" id="XP_025523990.1">
    <property type="nucleotide sequence ID" value="XM_025675300.1"/>
</dbReference>
<dbReference type="CDD" id="cd00067">
    <property type="entry name" value="GAL4"/>
    <property type="match status" value="1"/>
</dbReference>
<gene>
    <name evidence="10" type="ORF">BO86DRAFT_421827</name>
</gene>
<evidence type="ECO:0000256" key="7">
    <source>
        <dbReference type="SAM" id="MobiDB-lite"/>
    </source>
</evidence>
<dbReference type="InterPro" id="IPR001138">
    <property type="entry name" value="Zn2Cys6_DnaBD"/>
</dbReference>
<dbReference type="EMBL" id="KZ824831">
    <property type="protein sequence ID" value="RAH78096.1"/>
    <property type="molecule type" value="Genomic_DNA"/>
</dbReference>
<dbReference type="OrthoDB" id="4456959at2759"/>
<dbReference type="AlphaFoldDB" id="A0A8T8WQI2"/>
<evidence type="ECO:0000313" key="10">
    <source>
        <dbReference type="EMBL" id="RAH78096.1"/>
    </source>
</evidence>
<evidence type="ECO:0000256" key="4">
    <source>
        <dbReference type="ARBA" id="ARBA00023125"/>
    </source>
</evidence>
<feature type="domain" description="Mandelate racemase/muconate lactonizing enzyme C-terminal" evidence="9">
    <location>
        <begin position="126"/>
        <end position="228"/>
    </location>
</feature>
<organism evidence="10 11">
    <name type="scientific">Aspergillus japonicus CBS 114.51</name>
    <dbReference type="NCBI Taxonomy" id="1448312"/>
    <lineage>
        <taxon>Eukaryota</taxon>
        <taxon>Fungi</taxon>
        <taxon>Dikarya</taxon>
        <taxon>Ascomycota</taxon>
        <taxon>Pezizomycotina</taxon>
        <taxon>Eurotiomycetes</taxon>
        <taxon>Eurotiomycetidae</taxon>
        <taxon>Eurotiales</taxon>
        <taxon>Aspergillaceae</taxon>
        <taxon>Aspergillus</taxon>
        <taxon>Aspergillus subgen. Circumdati</taxon>
    </lineage>
</organism>
<evidence type="ECO:0000256" key="2">
    <source>
        <dbReference type="ARBA" id="ARBA00004123"/>
    </source>
</evidence>
<dbReference type="GO" id="GO:0008270">
    <property type="term" value="F:zinc ion binding"/>
    <property type="evidence" value="ECO:0007669"/>
    <property type="project" value="InterPro"/>
</dbReference>
<dbReference type="SFLD" id="SFLDG00179">
    <property type="entry name" value="mandelate_racemase"/>
    <property type="match status" value="1"/>
</dbReference>
<keyword evidence="6" id="KW-0539">Nucleus</keyword>
<evidence type="ECO:0000256" key="1">
    <source>
        <dbReference type="ARBA" id="ARBA00001946"/>
    </source>
</evidence>